<sequence length="184" mass="20412">MSLTKKDSPPASPPQAEHVSSFIEEQYSQQALSLKDVQTQMVIYGNTLYDNVASSFNPFSDPEGSQRHPPIQLPEDPPPDLTAAAENVARALDELADAHPSDKAKKEYRNKAKKFRKLGQLPKEKQRGVFRQVGHGFFLILIAPVALAGMTIYVTGVMLEGTGMILKSVGYHGKRLFRLERGYD</sequence>
<dbReference type="OrthoDB" id="3066826at2759"/>
<keyword evidence="1" id="KW-1133">Transmembrane helix</keyword>
<feature type="transmembrane region" description="Helical" evidence="1">
    <location>
        <begin position="133"/>
        <end position="154"/>
    </location>
</feature>
<name>A0A409YXX8_9AGAR</name>
<dbReference type="InParanoid" id="A0A409YXX8"/>
<comment type="caution">
    <text evidence="2">The sequence shown here is derived from an EMBL/GenBank/DDBJ whole genome shotgun (WGS) entry which is preliminary data.</text>
</comment>
<protein>
    <submittedName>
        <fullName evidence="2">Uncharacterized protein</fullName>
    </submittedName>
</protein>
<evidence type="ECO:0000313" key="2">
    <source>
        <dbReference type="EMBL" id="PPR07813.1"/>
    </source>
</evidence>
<dbReference type="AlphaFoldDB" id="A0A409YXX8"/>
<organism evidence="2 3">
    <name type="scientific">Panaeolus cyanescens</name>
    <dbReference type="NCBI Taxonomy" id="181874"/>
    <lineage>
        <taxon>Eukaryota</taxon>
        <taxon>Fungi</taxon>
        <taxon>Dikarya</taxon>
        <taxon>Basidiomycota</taxon>
        <taxon>Agaricomycotina</taxon>
        <taxon>Agaricomycetes</taxon>
        <taxon>Agaricomycetidae</taxon>
        <taxon>Agaricales</taxon>
        <taxon>Agaricineae</taxon>
        <taxon>Galeropsidaceae</taxon>
        <taxon>Panaeolus</taxon>
    </lineage>
</organism>
<accession>A0A409YXX8</accession>
<evidence type="ECO:0000313" key="3">
    <source>
        <dbReference type="Proteomes" id="UP000284842"/>
    </source>
</evidence>
<reference evidence="2 3" key="1">
    <citation type="journal article" date="2018" name="Evol. Lett.">
        <title>Horizontal gene cluster transfer increased hallucinogenic mushroom diversity.</title>
        <authorList>
            <person name="Reynolds H.T."/>
            <person name="Vijayakumar V."/>
            <person name="Gluck-Thaler E."/>
            <person name="Korotkin H.B."/>
            <person name="Matheny P.B."/>
            <person name="Slot J.C."/>
        </authorList>
    </citation>
    <scope>NUCLEOTIDE SEQUENCE [LARGE SCALE GENOMIC DNA]</scope>
    <source>
        <strain evidence="2 3">2629</strain>
    </source>
</reference>
<proteinExistence type="predicted"/>
<keyword evidence="3" id="KW-1185">Reference proteome</keyword>
<keyword evidence="1" id="KW-0472">Membrane</keyword>
<keyword evidence="1" id="KW-0812">Transmembrane</keyword>
<evidence type="ECO:0000256" key="1">
    <source>
        <dbReference type="SAM" id="Phobius"/>
    </source>
</evidence>
<dbReference type="EMBL" id="NHTK01000333">
    <property type="protein sequence ID" value="PPR07813.1"/>
    <property type="molecule type" value="Genomic_DNA"/>
</dbReference>
<gene>
    <name evidence="2" type="ORF">CVT24_002886</name>
</gene>
<dbReference type="Proteomes" id="UP000284842">
    <property type="component" value="Unassembled WGS sequence"/>
</dbReference>